<dbReference type="Proteomes" id="UP000198704">
    <property type="component" value="Unassembled WGS sequence"/>
</dbReference>
<protein>
    <submittedName>
        <fullName evidence="2">Uncharacterized protein</fullName>
    </submittedName>
</protein>
<feature type="region of interest" description="Disordered" evidence="1">
    <location>
        <begin position="76"/>
        <end position="118"/>
    </location>
</feature>
<proteinExistence type="predicted"/>
<accession>A0A1H0HGR6</accession>
<sequence length="118" mass="13155">MRVGPDLPFCRRAYRPGRILPGDYRSNPTETQTMSKIVAFLGRPSLPAAKPIPREEFERLAELALDIVDRIVAFLDDGDGDPDREDGGDSEPSLGAPENHHESQVVWLRGTDRDLEAE</sequence>
<gene>
    <name evidence="2" type="ORF">SAMN05216360_11615</name>
</gene>
<evidence type="ECO:0000256" key="1">
    <source>
        <dbReference type="SAM" id="MobiDB-lite"/>
    </source>
</evidence>
<keyword evidence="3" id="KW-1185">Reference proteome</keyword>
<reference evidence="3" key="1">
    <citation type="submission" date="2016-10" db="EMBL/GenBank/DDBJ databases">
        <authorList>
            <person name="Varghese N."/>
            <person name="Submissions S."/>
        </authorList>
    </citation>
    <scope>NUCLEOTIDE SEQUENCE [LARGE SCALE GENOMIC DNA]</scope>
    <source>
        <strain evidence="3">BL47</strain>
    </source>
</reference>
<feature type="compositionally biased region" description="Acidic residues" evidence="1">
    <location>
        <begin position="76"/>
        <end position="89"/>
    </location>
</feature>
<dbReference type="STRING" id="582672.SAMN05216360_11615"/>
<evidence type="ECO:0000313" key="2">
    <source>
        <dbReference type="EMBL" id="SDO18395.1"/>
    </source>
</evidence>
<dbReference type="EMBL" id="FNHS01000016">
    <property type="protein sequence ID" value="SDO18395.1"/>
    <property type="molecule type" value="Genomic_DNA"/>
</dbReference>
<name>A0A1H0HGR6_9HYPH</name>
<organism evidence="2 3">
    <name type="scientific">Methylobacterium phyllostachyos</name>
    <dbReference type="NCBI Taxonomy" id="582672"/>
    <lineage>
        <taxon>Bacteria</taxon>
        <taxon>Pseudomonadati</taxon>
        <taxon>Pseudomonadota</taxon>
        <taxon>Alphaproteobacteria</taxon>
        <taxon>Hyphomicrobiales</taxon>
        <taxon>Methylobacteriaceae</taxon>
        <taxon>Methylobacterium</taxon>
    </lineage>
</organism>
<evidence type="ECO:0000313" key="3">
    <source>
        <dbReference type="Proteomes" id="UP000198704"/>
    </source>
</evidence>
<dbReference type="AlphaFoldDB" id="A0A1H0HGR6"/>